<accession>A0AAU8BUJ4</accession>
<evidence type="ECO:0000313" key="1">
    <source>
        <dbReference type="EMBL" id="XCD29915.1"/>
    </source>
</evidence>
<dbReference type="Pfam" id="PF25180">
    <property type="entry name" value="Gp54"/>
    <property type="match status" value="1"/>
</dbReference>
<organism evidence="1">
    <name type="scientific">Salmonella phage PMBT35</name>
    <dbReference type="NCBI Taxonomy" id="3137287"/>
    <lineage>
        <taxon>Viruses</taxon>
    </lineage>
</organism>
<dbReference type="InterPro" id="IPR057610">
    <property type="entry name" value="Gp54-like"/>
</dbReference>
<name>A0AAU8BUJ4_9VIRU</name>
<reference evidence="1" key="1">
    <citation type="submission" date="2024-03" db="EMBL/GenBank/DDBJ databases">
        <title>This phage originates from the Bacteriophage catalogue of the Bacteriophage Competence Centre, Department of Microbiology und Biotechnology, Max Rubner-Institut, Kiel, Germany.</title>
        <authorList>
            <person name="Sprotte S."/>
            <person name="Brinks E."/>
        </authorList>
    </citation>
    <scope>NUCLEOTIDE SEQUENCE</scope>
</reference>
<dbReference type="EMBL" id="PP554580">
    <property type="protein sequence ID" value="XCD29915.1"/>
    <property type="molecule type" value="Genomic_DNA"/>
</dbReference>
<protein>
    <submittedName>
        <fullName evidence="1">Uncharacterized protein</fullName>
    </submittedName>
</protein>
<proteinExistence type="predicted"/>
<sequence length="66" mass="7565">METQIDVKVISRNKELTKGIFKKGTEITIDLEEMVCYHSGLTWNVEKVNETTYRLAGDSKTVMEVI</sequence>